<dbReference type="GO" id="GO:0003941">
    <property type="term" value="F:L-serine ammonia-lyase activity"/>
    <property type="evidence" value="ECO:0007669"/>
    <property type="project" value="TreeGrafter"/>
</dbReference>
<comment type="similarity">
    <text evidence="3">Belongs to the threonine synthase family.</text>
</comment>
<name>E1QGN4_DESB2</name>
<evidence type="ECO:0000256" key="11">
    <source>
        <dbReference type="NCBIfam" id="TIGR00260"/>
    </source>
</evidence>
<dbReference type="EMBL" id="CP002085">
    <property type="protein sequence ID" value="ADK84727.1"/>
    <property type="molecule type" value="Genomic_DNA"/>
</dbReference>
<comment type="catalytic activity">
    <reaction evidence="10">
        <text>O-phospho-L-homoserine + H2O = L-threonine + phosphate</text>
        <dbReference type="Rhea" id="RHEA:10840"/>
        <dbReference type="ChEBI" id="CHEBI:15377"/>
        <dbReference type="ChEBI" id="CHEBI:43474"/>
        <dbReference type="ChEBI" id="CHEBI:57590"/>
        <dbReference type="ChEBI" id="CHEBI:57926"/>
        <dbReference type="EC" id="4.2.3.1"/>
    </reaction>
</comment>
<dbReference type="RefSeq" id="WP_013258180.1">
    <property type="nucleotide sequence ID" value="NC_014365.1"/>
</dbReference>
<evidence type="ECO:0000313" key="15">
    <source>
        <dbReference type="Proteomes" id="UP000009047"/>
    </source>
</evidence>
<sequence>MRPEQFAPQDQERLLPTPGGQMAYRCLGCGGHHGIEKLLYTCPNCGQVLLIEDRAFDRLKALDGPGWRRIFDLRRMLNIPALKGVFRYAELLAPVIPLDSVLYLGEGHTPIVEASPLLKQTLGLDFAFKNDGQNPSASFKDRGMAVALSYINYLIKHRGAGQILSICASTGDTSAAAALYGAYLAPAVKSAVLLPRGKVTPQQLSQPLGAGAAVLEIPGVFDDCMKVVEHLADNYQVALLNSKNAWRILGQESYAYELAQDLDWDMTGRLVLAPIGNAGNISAIMSGFMKLLDLGVITSLPKIIGVQSHHADPVFQYYQQSSPEKRVWRPVTVQASTAQAAMIGNPVSMPRVIELARRYDDLFGGGGFYVVQVSEQQIMDHMILANRHGHIVCTQGGESLAGLAQARAAGLVGASERAICDATAHQLKFAGFQQMYFENSFPAEFGVSPRPELVNMPQLVAALPEEQLPAPGRPLEPQAFRRFVEATSDAVAARLGLEKK</sequence>
<comment type="pathway">
    <text evidence="2">Amino-acid biosynthesis; L-threonine biosynthesis; L-threonine from L-aspartate: step 5/5.</text>
</comment>
<dbReference type="UniPathway" id="UPA00050">
    <property type="reaction ID" value="UER00065"/>
</dbReference>
<feature type="domain" description="Tryptophan synthase beta chain-like PALP" evidence="13">
    <location>
        <begin position="104"/>
        <end position="417"/>
    </location>
</feature>
<dbReference type="PROSITE" id="PS00165">
    <property type="entry name" value="DEHYDRATASE_SER_THR"/>
    <property type="match status" value="1"/>
</dbReference>
<dbReference type="NCBIfam" id="TIGR00260">
    <property type="entry name" value="thrC"/>
    <property type="match status" value="1"/>
</dbReference>
<evidence type="ECO:0000256" key="3">
    <source>
        <dbReference type="ARBA" id="ARBA00005517"/>
    </source>
</evidence>
<dbReference type="AlphaFoldDB" id="E1QGN4"/>
<evidence type="ECO:0000256" key="8">
    <source>
        <dbReference type="ARBA" id="ARBA00022898"/>
    </source>
</evidence>
<evidence type="ECO:0000256" key="10">
    <source>
        <dbReference type="ARBA" id="ARBA00049144"/>
    </source>
</evidence>
<dbReference type="EC" id="4.2.3.1" evidence="4 11"/>
<evidence type="ECO:0000256" key="6">
    <source>
        <dbReference type="ARBA" id="ARBA00022605"/>
    </source>
</evidence>
<protein>
    <recommendedName>
        <fullName evidence="5 11">Threonine synthase</fullName>
        <ecNumber evidence="4 11">4.2.3.1</ecNumber>
    </recommendedName>
</protein>
<dbReference type="HOGENOM" id="CLU_028142_0_1_7"/>
<dbReference type="Pfam" id="PF00291">
    <property type="entry name" value="PALP"/>
    <property type="match status" value="1"/>
</dbReference>
<dbReference type="GO" id="GO:0006565">
    <property type="term" value="P:L-serine catabolic process"/>
    <property type="evidence" value="ECO:0007669"/>
    <property type="project" value="TreeGrafter"/>
</dbReference>
<dbReference type="OrthoDB" id="9763107at2"/>
<evidence type="ECO:0000256" key="7">
    <source>
        <dbReference type="ARBA" id="ARBA00022697"/>
    </source>
</evidence>
<evidence type="ECO:0000313" key="14">
    <source>
        <dbReference type="EMBL" id="ADK84727.1"/>
    </source>
</evidence>
<dbReference type="GO" id="GO:0009097">
    <property type="term" value="P:isoleucine biosynthetic process"/>
    <property type="evidence" value="ECO:0007669"/>
    <property type="project" value="TreeGrafter"/>
</dbReference>
<proteinExistence type="inferred from homology"/>
<reference evidence="14 15" key="1">
    <citation type="journal article" date="2010" name="Stand. Genomic Sci.">
        <title>Complete genome sequence of Desulfarculus baarsii type strain (2st14).</title>
        <authorList>
            <person name="Sun H."/>
            <person name="Spring S."/>
            <person name="Lapidus A."/>
            <person name="Davenport K."/>
            <person name="Del Rio T.G."/>
            <person name="Tice H."/>
            <person name="Nolan M."/>
            <person name="Copeland A."/>
            <person name="Cheng J.F."/>
            <person name="Lucas S."/>
            <person name="Tapia R."/>
            <person name="Goodwin L."/>
            <person name="Pitluck S."/>
            <person name="Ivanova N."/>
            <person name="Pagani I."/>
            <person name="Mavromatis K."/>
            <person name="Ovchinnikova G."/>
            <person name="Pati A."/>
            <person name="Chen A."/>
            <person name="Palaniappan K."/>
            <person name="Hauser L."/>
            <person name="Chang Y.J."/>
            <person name="Jeffries C.D."/>
            <person name="Detter J.C."/>
            <person name="Han C."/>
            <person name="Rohde M."/>
            <person name="Brambilla E."/>
            <person name="Goker M."/>
            <person name="Woyke T."/>
            <person name="Bristow J."/>
            <person name="Eisen J.A."/>
            <person name="Markowitz V."/>
            <person name="Hugenholtz P."/>
            <person name="Kyrpides N.C."/>
            <person name="Klenk H.P."/>
            <person name="Land M."/>
        </authorList>
    </citation>
    <scope>NUCLEOTIDE SEQUENCE [LARGE SCALE GENOMIC DNA]</scope>
    <source>
        <strain evidence="15">ATCC 33931 / DSM 2075 / LMG 7858 / VKM B-1802 / 2st14</strain>
    </source>
</reference>
<keyword evidence="9 14" id="KW-0456">Lyase</keyword>
<evidence type="ECO:0000256" key="1">
    <source>
        <dbReference type="ARBA" id="ARBA00001933"/>
    </source>
</evidence>
<dbReference type="Gene3D" id="3.40.50.1100">
    <property type="match status" value="2"/>
</dbReference>
<gene>
    <name evidence="14" type="ordered locus">Deba_1359</name>
</gene>
<dbReference type="KEGG" id="dbr:Deba_1359"/>
<feature type="modified residue" description="N6-(pyridoxal phosphate)lysine" evidence="12">
    <location>
        <position position="140"/>
    </location>
</feature>
<keyword evidence="7" id="KW-0791">Threonine biosynthesis</keyword>
<dbReference type="InterPro" id="IPR000634">
    <property type="entry name" value="Ser/Thr_deHydtase_PyrdxlP-BS"/>
</dbReference>
<evidence type="ECO:0000256" key="2">
    <source>
        <dbReference type="ARBA" id="ARBA00004979"/>
    </source>
</evidence>
<dbReference type="CDD" id="cd01563">
    <property type="entry name" value="Thr-synth_1"/>
    <property type="match status" value="1"/>
</dbReference>
<dbReference type="eggNOG" id="COG0498">
    <property type="taxonomic scope" value="Bacteria"/>
</dbReference>
<dbReference type="PANTHER" id="PTHR48078">
    <property type="entry name" value="THREONINE DEHYDRATASE, MITOCHONDRIAL-RELATED"/>
    <property type="match status" value="1"/>
</dbReference>
<evidence type="ECO:0000256" key="4">
    <source>
        <dbReference type="ARBA" id="ARBA00013028"/>
    </source>
</evidence>
<evidence type="ECO:0000256" key="12">
    <source>
        <dbReference type="PIRSR" id="PIRSR604450-51"/>
    </source>
</evidence>
<accession>E1QGN4</accession>
<dbReference type="GO" id="GO:0006567">
    <property type="term" value="P:L-threonine catabolic process"/>
    <property type="evidence" value="ECO:0007669"/>
    <property type="project" value="TreeGrafter"/>
</dbReference>
<dbReference type="GO" id="GO:0009088">
    <property type="term" value="P:threonine biosynthetic process"/>
    <property type="evidence" value="ECO:0007669"/>
    <property type="project" value="UniProtKB-UniRule"/>
</dbReference>
<dbReference type="InterPro" id="IPR004450">
    <property type="entry name" value="Thr_synthase-like"/>
</dbReference>
<dbReference type="GO" id="GO:0004794">
    <property type="term" value="F:threonine deaminase activity"/>
    <property type="evidence" value="ECO:0007669"/>
    <property type="project" value="TreeGrafter"/>
</dbReference>
<organism evidence="14 15">
    <name type="scientific">Desulfarculus baarsii (strain ATCC 33931 / DSM 2075 / LMG 7858 / VKM B-1802 / 2st14)</name>
    <dbReference type="NCBI Taxonomy" id="644282"/>
    <lineage>
        <taxon>Bacteria</taxon>
        <taxon>Pseudomonadati</taxon>
        <taxon>Thermodesulfobacteriota</taxon>
        <taxon>Desulfarculia</taxon>
        <taxon>Desulfarculales</taxon>
        <taxon>Desulfarculaceae</taxon>
        <taxon>Desulfarculus</taxon>
    </lineage>
</organism>
<dbReference type="STRING" id="644282.Deba_1359"/>
<keyword evidence="6" id="KW-0028">Amino-acid biosynthesis</keyword>
<dbReference type="InterPro" id="IPR001926">
    <property type="entry name" value="TrpB-like_PALP"/>
</dbReference>
<dbReference type="InterPro" id="IPR050147">
    <property type="entry name" value="Ser/Thr_Dehydratase"/>
</dbReference>
<evidence type="ECO:0000256" key="5">
    <source>
        <dbReference type="ARBA" id="ARBA00018679"/>
    </source>
</evidence>
<dbReference type="PANTHER" id="PTHR48078:SF6">
    <property type="entry name" value="L-THREONINE DEHYDRATASE CATABOLIC TDCB"/>
    <property type="match status" value="1"/>
</dbReference>
<comment type="cofactor">
    <cofactor evidence="1 12">
        <name>pyridoxal 5'-phosphate</name>
        <dbReference type="ChEBI" id="CHEBI:597326"/>
    </cofactor>
</comment>
<evidence type="ECO:0000256" key="9">
    <source>
        <dbReference type="ARBA" id="ARBA00023239"/>
    </source>
</evidence>
<dbReference type="GO" id="GO:0030170">
    <property type="term" value="F:pyridoxal phosphate binding"/>
    <property type="evidence" value="ECO:0007669"/>
    <property type="project" value="InterPro"/>
</dbReference>
<keyword evidence="8 12" id="KW-0663">Pyridoxal phosphate</keyword>
<dbReference type="Proteomes" id="UP000009047">
    <property type="component" value="Chromosome"/>
</dbReference>
<dbReference type="GO" id="GO:0004795">
    <property type="term" value="F:threonine synthase activity"/>
    <property type="evidence" value="ECO:0007669"/>
    <property type="project" value="UniProtKB-UniRule"/>
</dbReference>
<evidence type="ECO:0000259" key="13">
    <source>
        <dbReference type="Pfam" id="PF00291"/>
    </source>
</evidence>
<dbReference type="SUPFAM" id="SSF53686">
    <property type="entry name" value="Tryptophan synthase beta subunit-like PLP-dependent enzymes"/>
    <property type="match status" value="1"/>
</dbReference>
<keyword evidence="15" id="KW-1185">Reference proteome</keyword>
<dbReference type="InterPro" id="IPR036052">
    <property type="entry name" value="TrpB-like_PALP_sf"/>
</dbReference>